<feature type="compositionally biased region" description="Basic and acidic residues" evidence="2">
    <location>
        <begin position="243"/>
        <end position="253"/>
    </location>
</feature>
<evidence type="ECO:0000256" key="2">
    <source>
        <dbReference type="SAM" id="MobiDB-lite"/>
    </source>
</evidence>
<accession>A0A7R9CFM8</accession>
<evidence type="ECO:0000259" key="3">
    <source>
        <dbReference type="PROSITE" id="PS51082"/>
    </source>
</evidence>
<feature type="compositionally biased region" description="Basic and acidic residues" evidence="2">
    <location>
        <begin position="196"/>
        <end position="210"/>
    </location>
</feature>
<dbReference type="AlphaFoldDB" id="A0A7R9CFM8"/>
<dbReference type="PROSITE" id="PS51082">
    <property type="entry name" value="WH2"/>
    <property type="match status" value="2"/>
</dbReference>
<feature type="compositionally biased region" description="Polar residues" evidence="2">
    <location>
        <begin position="148"/>
        <end position="158"/>
    </location>
</feature>
<evidence type="ECO:0000313" key="4">
    <source>
        <dbReference type="EMBL" id="CAD7394817.1"/>
    </source>
</evidence>
<dbReference type="GO" id="GO:0003779">
    <property type="term" value="F:actin binding"/>
    <property type="evidence" value="ECO:0007669"/>
    <property type="project" value="InterPro"/>
</dbReference>
<protein>
    <recommendedName>
        <fullName evidence="3">WH2 domain-containing protein</fullName>
    </recommendedName>
</protein>
<feature type="region of interest" description="Disordered" evidence="2">
    <location>
        <begin position="736"/>
        <end position="827"/>
    </location>
</feature>
<feature type="compositionally biased region" description="Acidic residues" evidence="2">
    <location>
        <begin position="688"/>
        <end position="702"/>
    </location>
</feature>
<keyword evidence="1" id="KW-0175">Coiled coil</keyword>
<feature type="domain" description="WH2" evidence="3">
    <location>
        <begin position="457"/>
        <end position="474"/>
    </location>
</feature>
<organism evidence="4">
    <name type="scientific">Timema cristinae</name>
    <name type="common">Walking stick</name>
    <dbReference type="NCBI Taxonomy" id="61476"/>
    <lineage>
        <taxon>Eukaryota</taxon>
        <taxon>Metazoa</taxon>
        <taxon>Ecdysozoa</taxon>
        <taxon>Arthropoda</taxon>
        <taxon>Hexapoda</taxon>
        <taxon>Insecta</taxon>
        <taxon>Pterygota</taxon>
        <taxon>Neoptera</taxon>
        <taxon>Polyneoptera</taxon>
        <taxon>Phasmatodea</taxon>
        <taxon>Timematodea</taxon>
        <taxon>Timematoidea</taxon>
        <taxon>Timematidae</taxon>
        <taxon>Timema</taxon>
    </lineage>
</organism>
<feature type="region of interest" description="Disordered" evidence="2">
    <location>
        <begin position="687"/>
        <end position="706"/>
    </location>
</feature>
<feature type="compositionally biased region" description="Acidic residues" evidence="2">
    <location>
        <begin position="773"/>
        <end position="810"/>
    </location>
</feature>
<feature type="region of interest" description="Disordered" evidence="2">
    <location>
        <begin position="243"/>
        <end position="276"/>
    </location>
</feature>
<feature type="compositionally biased region" description="Pro residues" evidence="2">
    <location>
        <begin position="254"/>
        <end position="271"/>
    </location>
</feature>
<evidence type="ECO:0000256" key="1">
    <source>
        <dbReference type="SAM" id="Coils"/>
    </source>
</evidence>
<dbReference type="InterPro" id="IPR003124">
    <property type="entry name" value="WH2_dom"/>
</dbReference>
<name>A0A7R9CFM8_TIMCR</name>
<gene>
    <name evidence="4" type="ORF">TCEB3V08_LOCUS2722</name>
</gene>
<feature type="compositionally biased region" description="Basic and acidic residues" evidence="2">
    <location>
        <begin position="815"/>
        <end position="827"/>
    </location>
</feature>
<feature type="domain" description="WH2" evidence="3">
    <location>
        <begin position="300"/>
        <end position="317"/>
    </location>
</feature>
<dbReference type="SMART" id="SM00246">
    <property type="entry name" value="WH2"/>
    <property type="match status" value="2"/>
</dbReference>
<proteinExistence type="predicted"/>
<feature type="region of interest" description="Disordered" evidence="2">
    <location>
        <begin position="89"/>
        <end position="220"/>
    </location>
</feature>
<feature type="coiled-coil region" evidence="1">
    <location>
        <begin position="496"/>
        <end position="634"/>
    </location>
</feature>
<sequence length="877" mass="99037">MPPIFVHAMPAINPGGSNPPQRTTFRPPWVKESPDPHHVPTAPWTLARNRDSGIASNTGATNKPAVLKGRGIGKVELEEVNPHLRGGRVENHLVKTTPSSPDRDSNLDLPVLSSRAQHDKRVSQLRHRAATENDATAASTAIPKTLPNKGNAQTSSATPKEPVQVRKQSKITIIPSMPSSKPKENGHQNATAVTSKPKEDKTIKPEEFQRKSSLVESKPKSTVVEVKSLEKNKPNKVLERTVSIDKVAKEKPPEPTTKPPAPPMPPPPPPGMKKTESKVLPPVIAEKLETLKSRPRKRPDWGAMMKAIETGKKLKHVQCNDRSSPLLACEKVKEQFVPVHNPKSFEPKIRILDEDGGDNGGYSPRTTISEYNALGYRQRSTSPSRVRSSDHVIARSRSGVRTGLMATSSYSHTHSVGTHLCSHSMAAACSPLGEEKELEAGCDLAKPFMYESEKPNVHNQLLKQIQYGVQLKRVQCNDRSRPLLDGLRKFRRQLTIEEQIQKAAETEEAVAEVDELDDIDKVRDDLQSTKQMLALELRNKEAVERENKRLLAKILNLEVEIEKEKNTKKQEDRTPQVLKKEYEEETKKLQSELRESQHAVEEIENKYHDTVGQLDMTKNDLEDALRKNQQLERKLASIAKPSTQFLSLLFNNDQISIMIGIHLDIPKSIERLVNDRAEENLALKYEEVTETETESSEEDETDQAALQERRTARELKLLVTKLKSFKEKETMARKERHVLREQLKKQQQALRDEKKNYKKLQKEVDKMAKLMKDDDENDSESEEEGESEEDETESESESEESEQEESEGELPPDTPSDKKKQNLTERSKMHENCLAALKKGNYLLKANIDKLKDDLFKQREMSLTLQEDLNSVLAELG</sequence>
<feature type="compositionally biased region" description="Polar residues" evidence="2">
    <location>
        <begin position="15"/>
        <end position="24"/>
    </location>
</feature>
<feature type="region of interest" description="Disordered" evidence="2">
    <location>
        <begin position="10"/>
        <end position="44"/>
    </location>
</feature>
<dbReference type="Pfam" id="PF02205">
    <property type="entry name" value="WH2"/>
    <property type="match status" value="2"/>
</dbReference>
<dbReference type="EMBL" id="OC317073">
    <property type="protein sequence ID" value="CAD7394817.1"/>
    <property type="molecule type" value="Genomic_DNA"/>
</dbReference>
<feature type="compositionally biased region" description="Basic and acidic residues" evidence="2">
    <location>
        <begin position="736"/>
        <end position="772"/>
    </location>
</feature>
<reference evidence="4" key="1">
    <citation type="submission" date="2020-11" db="EMBL/GenBank/DDBJ databases">
        <authorList>
            <person name="Tran Van P."/>
        </authorList>
    </citation>
    <scope>NUCLEOTIDE SEQUENCE</scope>
</reference>